<dbReference type="Proteomes" id="UP000095751">
    <property type="component" value="Unassembled WGS sequence"/>
</dbReference>
<sequence length="235" mass="25230">MDKDENTVKATQPLLDNLYGLHGNAILSRCGPIVDPVIFRDPLHDDYYSTTSTFKNAGGYERRLGGRMGLFGRIQIEIDSDKNDGNASASAAGGGGGGAGTTSMMTIVVGSIHKLGEQNTNIHHQQNLEKLQHYIGTSSVVMGGDQNPEHLVRSFVGIDGFRVVQDRQNTWPASCDGYGTQRGDQILTNMKQVVDSDSGRGTEPTTILPCIRNYGVGINIGNHALTSVVLQTPNS</sequence>
<organism evidence="1 2">
    <name type="scientific">Fragilariopsis cylindrus CCMP1102</name>
    <dbReference type="NCBI Taxonomy" id="635003"/>
    <lineage>
        <taxon>Eukaryota</taxon>
        <taxon>Sar</taxon>
        <taxon>Stramenopiles</taxon>
        <taxon>Ochrophyta</taxon>
        <taxon>Bacillariophyta</taxon>
        <taxon>Bacillariophyceae</taxon>
        <taxon>Bacillariophycidae</taxon>
        <taxon>Bacillariales</taxon>
        <taxon>Bacillariaceae</taxon>
        <taxon>Fragilariopsis</taxon>
    </lineage>
</organism>
<name>A0A1E7F9V9_9STRA</name>
<keyword evidence="2" id="KW-1185">Reference proteome</keyword>
<dbReference type="AlphaFoldDB" id="A0A1E7F9V9"/>
<evidence type="ECO:0000313" key="2">
    <source>
        <dbReference type="Proteomes" id="UP000095751"/>
    </source>
</evidence>
<evidence type="ECO:0000313" key="1">
    <source>
        <dbReference type="EMBL" id="OEU14962.1"/>
    </source>
</evidence>
<gene>
    <name evidence="1" type="ORF">FRACYDRAFT_269724</name>
</gene>
<accession>A0A1E7F9V9</accession>
<dbReference type="EMBL" id="KV784360">
    <property type="protein sequence ID" value="OEU14962.1"/>
    <property type="molecule type" value="Genomic_DNA"/>
</dbReference>
<protein>
    <submittedName>
        <fullName evidence="1">Uncharacterized protein</fullName>
    </submittedName>
</protein>
<reference evidence="1 2" key="1">
    <citation type="submission" date="2016-09" db="EMBL/GenBank/DDBJ databases">
        <title>Extensive genetic diversity and differential bi-allelic expression allows diatom success in the polar Southern Ocean.</title>
        <authorList>
            <consortium name="DOE Joint Genome Institute"/>
            <person name="Mock T."/>
            <person name="Otillar R.P."/>
            <person name="Strauss J."/>
            <person name="Dupont C."/>
            <person name="Frickenhaus S."/>
            <person name="Maumus F."/>
            <person name="Mcmullan M."/>
            <person name="Sanges R."/>
            <person name="Schmutz J."/>
            <person name="Toseland A."/>
            <person name="Valas R."/>
            <person name="Veluchamy A."/>
            <person name="Ward B.J."/>
            <person name="Allen A."/>
            <person name="Barry K."/>
            <person name="Falciatore A."/>
            <person name="Ferrante M."/>
            <person name="Fortunato A.E."/>
            <person name="Gloeckner G."/>
            <person name="Gruber A."/>
            <person name="Hipkin R."/>
            <person name="Janech M."/>
            <person name="Kroth P."/>
            <person name="Leese F."/>
            <person name="Lindquist E."/>
            <person name="Lyon B.R."/>
            <person name="Martin J."/>
            <person name="Mayer C."/>
            <person name="Parker M."/>
            <person name="Quesneville H."/>
            <person name="Raymond J."/>
            <person name="Uhlig C."/>
            <person name="Valentin K.U."/>
            <person name="Worden A.Z."/>
            <person name="Armbrust E.V."/>
            <person name="Bowler C."/>
            <person name="Green B."/>
            <person name="Moulton V."/>
            <person name="Van Oosterhout C."/>
            <person name="Grigoriev I."/>
        </authorList>
    </citation>
    <scope>NUCLEOTIDE SEQUENCE [LARGE SCALE GENOMIC DNA]</scope>
    <source>
        <strain evidence="1 2">CCMP1102</strain>
    </source>
</reference>
<proteinExistence type="predicted"/>
<dbReference type="InParanoid" id="A0A1E7F9V9"/>
<dbReference type="KEGG" id="fcy:FRACYDRAFT_269724"/>